<dbReference type="CDD" id="cd02440">
    <property type="entry name" value="AdoMet_MTases"/>
    <property type="match status" value="1"/>
</dbReference>
<reference evidence="2 3" key="1">
    <citation type="submission" date="2020-07" db="EMBL/GenBank/DDBJ databases">
        <title>Sequencing the genomes of 1000 actinobacteria strains.</title>
        <authorList>
            <person name="Klenk H.-P."/>
        </authorList>
    </citation>
    <scope>NUCLEOTIDE SEQUENCE [LARGE SCALE GENOMIC DNA]</scope>
    <source>
        <strain evidence="2 3">DSM 45975</strain>
    </source>
</reference>
<dbReference type="InterPro" id="IPR029063">
    <property type="entry name" value="SAM-dependent_MTases_sf"/>
</dbReference>
<dbReference type="InterPro" id="IPR041698">
    <property type="entry name" value="Methyltransf_25"/>
</dbReference>
<protein>
    <submittedName>
        <fullName evidence="2">Phospholipid N-methyltransferase</fullName>
    </submittedName>
</protein>
<dbReference type="SUPFAM" id="SSF53335">
    <property type="entry name" value="S-adenosyl-L-methionine-dependent methyltransferases"/>
    <property type="match status" value="1"/>
</dbReference>
<dbReference type="RefSeq" id="WP_328796572.1">
    <property type="nucleotide sequence ID" value="NZ_JACGWZ010000007.1"/>
</dbReference>
<sequence>MNAEQDHAPHSRSRPFGAGILDEYRTFLHTALRHPTMVGAATPTSSAVAATVAQVVPSIGEPVVVELGPGTGSLSGAISTRLPAGARHIGVELGEELVEHLRTHQPGMEIVHGDAGDLLVLLDKLGVHRVDAIISSIPWSLLVDDTRLHILRQCTEVLAPHGAFTALSYLSARCSGSGKHFHQQLETTFDEVLTHTTWLNFPPLMHYICRRPI</sequence>
<keyword evidence="2" id="KW-0489">Methyltransferase</keyword>
<name>A0A839E6S6_9PSEU</name>
<accession>A0A839E6S6</accession>
<dbReference type="GO" id="GO:0008168">
    <property type="term" value="F:methyltransferase activity"/>
    <property type="evidence" value="ECO:0007669"/>
    <property type="project" value="UniProtKB-KW"/>
</dbReference>
<dbReference type="Gene3D" id="3.40.50.150">
    <property type="entry name" value="Vaccinia Virus protein VP39"/>
    <property type="match status" value="1"/>
</dbReference>
<keyword evidence="2" id="KW-0808">Transferase</keyword>
<feature type="domain" description="Methyltransferase" evidence="1">
    <location>
        <begin position="64"/>
        <end position="162"/>
    </location>
</feature>
<dbReference type="EMBL" id="JACGWZ010000007">
    <property type="protein sequence ID" value="MBA8827001.1"/>
    <property type="molecule type" value="Genomic_DNA"/>
</dbReference>
<proteinExistence type="predicted"/>
<evidence type="ECO:0000313" key="2">
    <source>
        <dbReference type="EMBL" id="MBA8827001.1"/>
    </source>
</evidence>
<dbReference type="Pfam" id="PF13649">
    <property type="entry name" value="Methyltransf_25"/>
    <property type="match status" value="1"/>
</dbReference>
<evidence type="ECO:0000313" key="3">
    <source>
        <dbReference type="Proteomes" id="UP000569329"/>
    </source>
</evidence>
<dbReference type="Proteomes" id="UP000569329">
    <property type="component" value="Unassembled WGS sequence"/>
</dbReference>
<comment type="caution">
    <text evidence="2">The sequence shown here is derived from an EMBL/GenBank/DDBJ whole genome shotgun (WGS) entry which is preliminary data.</text>
</comment>
<dbReference type="GO" id="GO:0032259">
    <property type="term" value="P:methylation"/>
    <property type="evidence" value="ECO:0007669"/>
    <property type="project" value="UniProtKB-KW"/>
</dbReference>
<organism evidence="2 3">
    <name type="scientific">Halosaccharopolyspora lacisalsi</name>
    <dbReference type="NCBI Taxonomy" id="1000566"/>
    <lineage>
        <taxon>Bacteria</taxon>
        <taxon>Bacillati</taxon>
        <taxon>Actinomycetota</taxon>
        <taxon>Actinomycetes</taxon>
        <taxon>Pseudonocardiales</taxon>
        <taxon>Pseudonocardiaceae</taxon>
        <taxon>Halosaccharopolyspora</taxon>
    </lineage>
</organism>
<dbReference type="AlphaFoldDB" id="A0A839E6S6"/>
<keyword evidence="3" id="KW-1185">Reference proteome</keyword>
<evidence type="ECO:0000259" key="1">
    <source>
        <dbReference type="Pfam" id="PF13649"/>
    </source>
</evidence>
<gene>
    <name evidence="2" type="ORF">FHX42_004385</name>
</gene>